<protein>
    <submittedName>
        <fullName evidence="2">Tryptophan 2,3-dioxygenase</fullName>
    </submittedName>
</protein>
<dbReference type="GO" id="GO:0019441">
    <property type="term" value="P:L-tryptophan catabolic process to kynurenine"/>
    <property type="evidence" value="ECO:0007669"/>
    <property type="project" value="InterPro"/>
</dbReference>
<dbReference type="PANTHER" id="PTHR10138">
    <property type="entry name" value="TRYPTOPHAN 2,3-DIOXYGENASE"/>
    <property type="match status" value="1"/>
</dbReference>
<organism evidence="2 3">
    <name type="scientific">Salinispora arenicola</name>
    <dbReference type="NCBI Taxonomy" id="168697"/>
    <lineage>
        <taxon>Bacteria</taxon>
        <taxon>Bacillati</taxon>
        <taxon>Actinomycetota</taxon>
        <taxon>Actinomycetes</taxon>
        <taxon>Micromonosporales</taxon>
        <taxon>Micromonosporaceae</taxon>
        <taxon>Salinispora</taxon>
    </lineage>
</organism>
<gene>
    <name evidence="1" type="primary">kynA_2</name>
    <name evidence="2" type="ORF">FB564_2710</name>
    <name evidence="1" type="ORF">Sar04_38740</name>
</gene>
<evidence type="ECO:0000313" key="2">
    <source>
        <dbReference type="EMBL" id="TQL37547.1"/>
    </source>
</evidence>
<keyword evidence="4" id="KW-1185">Reference proteome</keyword>
<evidence type="ECO:0000313" key="3">
    <source>
        <dbReference type="Proteomes" id="UP000315983"/>
    </source>
</evidence>
<keyword evidence="2" id="KW-0223">Dioxygenase</keyword>
<evidence type="ECO:0000313" key="1">
    <source>
        <dbReference type="EMBL" id="GIM87138.1"/>
    </source>
</evidence>
<dbReference type="InterPro" id="IPR004981">
    <property type="entry name" value="Trp_2_3_dOase"/>
</dbReference>
<comment type="caution">
    <text evidence="2">The sequence shown here is derived from an EMBL/GenBank/DDBJ whole genome shotgun (WGS) entry which is preliminary data.</text>
</comment>
<dbReference type="GO" id="GO:0019442">
    <property type="term" value="P:L-tryptophan catabolic process to acetyl-CoA"/>
    <property type="evidence" value="ECO:0007669"/>
    <property type="project" value="TreeGrafter"/>
</dbReference>
<dbReference type="Gene3D" id="1.20.58.480">
    <property type="match status" value="2"/>
</dbReference>
<evidence type="ECO:0000313" key="4">
    <source>
        <dbReference type="Proteomes" id="UP000677457"/>
    </source>
</evidence>
<dbReference type="Pfam" id="PF03301">
    <property type="entry name" value="Trp_dioxygenase"/>
    <property type="match status" value="2"/>
</dbReference>
<name>A0A542XNW0_SALAC</name>
<dbReference type="GeneID" id="93771950"/>
<dbReference type="AlphaFoldDB" id="A0A542XNW0"/>
<dbReference type="Proteomes" id="UP000315983">
    <property type="component" value="Unassembled WGS sequence"/>
</dbReference>
<dbReference type="GO" id="GO:0020037">
    <property type="term" value="F:heme binding"/>
    <property type="evidence" value="ECO:0007669"/>
    <property type="project" value="InterPro"/>
</dbReference>
<dbReference type="EMBL" id="BOQM01000031">
    <property type="protein sequence ID" value="GIM87138.1"/>
    <property type="molecule type" value="Genomic_DNA"/>
</dbReference>
<proteinExistence type="predicted"/>
<dbReference type="SUPFAM" id="SSF140959">
    <property type="entry name" value="Indolic compounds 2,3-dioxygenase-like"/>
    <property type="match status" value="1"/>
</dbReference>
<dbReference type="PANTHER" id="PTHR10138:SF0">
    <property type="entry name" value="TRYPTOPHAN 2,3-DIOXYGENASE"/>
    <property type="match status" value="1"/>
</dbReference>
<dbReference type="InterPro" id="IPR037217">
    <property type="entry name" value="Trp/Indoleamine_2_3_dOase-like"/>
</dbReference>
<reference evidence="1 4" key="2">
    <citation type="submission" date="2021-03" db="EMBL/GenBank/DDBJ databases">
        <title>Whole genome shotgun sequence of Salinispora arenicola NBRC 105043.</title>
        <authorList>
            <person name="Komaki H."/>
            <person name="Tamura T."/>
        </authorList>
    </citation>
    <scope>NUCLEOTIDE SEQUENCE [LARGE SCALE GENOMIC DNA]</scope>
    <source>
        <strain evidence="1 4">NBRC 105043</strain>
    </source>
</reference>
<dbReference type="GO" id="GO:0004833">
    <property type="term" value="F:L-tryptophan 2,3-dioxygenase activity"/>
    <property type="evidence" value="ECO:0007669"/>
    <property type="project" value="InterPro"/>
</dbReference>
<dbReference type="Proteomes" id="UP000677457">
    <property type="component" value="Unassembled WGS sequence"/>
</dbReference>
<sequence>MAELTYEEYLGLAAFLKGVQPLTPESHGRVFAAEHFFIIAHQTTELWVKQVLMDLEHATAAVAGPDRDIELAAEHVGRAGKIIRLLIEHVGVLRCLQPRDFAEFRPALGSSSGAQSDQLHRLRRVLGLSDRPSPLLTELVAAATEQGETLVGIFQRAPHGRPLFRLAESMADLAHSFWQWQVTHVQVTNHAIGSARGTGRTSGVSFLAGRLAVPFPELWEARTRLHSRPLHTDPDGGGHPAQ</sequence>
<dbReference type="EMBL" id="VFOL01000001">
    <property type="protein sequence ID" value="TQL37547.1"/>
    <property type="molecule type" value="Genomic_DNA"/>
</dbReference>
<keyword evidence="2" id="KW-0560">Oxidoreductase</keyword>
<reference evidence="2 3" key="1">
    <citation type="submission" date="2019-06" db="EMBL/GenBank/DDBJ databases">
        <title>Sequencing the genomes of 1000 actinobacteria strains.</title>
        <authorList>
            <person name="Klenk H.-P."/>
        </authorList>
    </citation>
    <scope>NUCLEOTIDE SEQUENCE [LARGE SCALE GENOMIC DNA]</scope>
    <source>
        <strain evidence="2 3">DSM 44819</strain>
    </source>
</reference>
<dbReference type="GO" id="GO:0046872">
    <property type="term" value="F:metal ion binding"/>
    <property type="evidence" value="ECO:0007669"/>
    <property type="project" value="InterPro"/>
</dbReference>
<dbReference type="RefSeq" id="WP_018582814.1">
    <property type="nucleotide sequence ID" value="NZ_BOQM01000031.1"/>
</dbReference>
<accession>A0A542XNW0</accession>